<dbReference type="Pfam" id="PF17367">
    <property type="entry name" value="NiFe_hyd_3_EhaA"/>
    <property type="match status" value="1"/>
</dbReference>
<keyword evidence="8 10" id="KW-0472">Membrane</keyword>
<dbReference type="eggNOG" id="arCOG05035">
    <property type="taxonomic scope" value="Archaea"/>
</dbReference>
<keyword evidence="6 10" id="KW-0812">Transmembrane</keyword>
<dbReference type="OrthoDB" id="81652at2157"/>
<dbReference type="HOGENOM" id="CLU_174516_0_0_2"/>
<keyword evidence="7 10" id="KW-1133">Transmembrane helix</keyword>
<feature type="transmembrane region" description="Helical" evidence="10">
    <location>
        <begin position="69"/>
        <end position="88"/>
    </location>
</feature>
<dbReference type="GeneID" id="8771063"/>
<organism evidence="11 12">
    <name type="scientific">Methanobrevibacter ruminantium (strain ATCC 35063 / DSM 1093 / JCM 13430 / OCM 146 / M1)</name>
    <name type="common">Methanobacterium ruminantium</name>
    <dbReference type="NCBI Taxonomy" id="634498"/>
    <lineage>
        <taxon>Archaea</taxon>
        <taxon>Methanobacteriati</taxon>
        <taxon>Methanobacteriota</taxon>
        <taxon>Methanomada group</taxon>
        <taxon>Methanobacteria</taxon>
        <taxon>Methanobacteriales</taxon>
        <taxon>Methanobacteriaceae</taxon>
        <taxon>Methanobrevibacter</taxon>
    </lineage>
</organism>
<comment type="subcellular location">
    <subcellularLocation>
        <location evidence="1">Cell membrane</location>
        <topology evidence="1">Multi-pass membrane protein</topology>
    </subcellularLocation>
</comment>
<keyword evidence="12" id="KW-1185">Reference proteome</keyword>
<dbReference type="InterPro" id="IPR011306">
    <property type="entry name" value="Prd_NiFe_hyd_3_EhaA"/>
</dbReference>
<dbReference type="GO" id="GO:0005886">
    <property type="term" value="C:plasma membrane"/>
    <property type="evidence" value="ECO:0007669"/>
    <property type="project" value="UniProtKB-SubCell"/>
</dbReference>
<dbReference type="EMBL" id="CP001719">
    <property type="protein sequence ID" value="ADC47262.1"/>
    <property type="molecule type" value="Genomic_DNA"/>
</dbReference>
<evidence type="ECO:0000313" key="12">
    <source>
        <dbReference type="Proteomes" id="UP000008680"/>
    </source>
</evidence>
<evidence type="ECO:0000256" key="8">
    <source>
        <dbReference type="ARBA" id="ARBA00023136"/>
    </source>
</evidence>
<feature type="transmembrane region" description="Helical" evidence="10">
    <location>
        <begin position="41"/>
        <end position="63"/>
    </location>
</feature>
<evidence type="ECO:0000313" key="11">
    <source>
        <dbReference type="EMBL" id="ADC47262.1"/>
    </source>
</evidence>
<sequence>MISIGANGFQLLINYIVAIVVAVIIAFALRLPLLPERPIRFSWTTSALFPTPIFAIGILAIFYSLNVYWIYDGLILSVIVGLASALFVKYGFDYIFPKPPQIEDGGNV</sequence>
<protein>
    <recommendedName>
        <fullName evidence="4">Probable [NiFe]-hydrogenase-type-3 Eha complex membrane subunit A</fullName>
    </recommendedName>
</protein>
<dbReference type="AlphaFoldDB" id="D3E401"/>
<evidence type="ECO:0000256" key="9">
    <source>
        <dbReference type="ARBA" id="ARBA00024740"/>
    </source>
</evidence>
<dbReference type="KEGG" id="mru:mru_1412"/>
<comment type="function">
    <text evidence="9">One of the integral membrane subunits of multisubunit membrane-bound [NiFe]-hydrogenase eha. Eha is predicted to form large electron transfer complex and might catalyze energy-driven reduction of low-potential redox carriers.</text>
</comment>
<accession>D3E401</accession>
<evidence type="ECO:0000256" key="3">
    <source>
        <dbReference type="ARBA" id="ARBA00011090"/>
    </source>
</evidence>
<proteinExistence type="inferred from homology"/>
<evidence type="ECO:0000256" key="1">
    <source>
        <dbReference type="ARBA" id="ARBA00004651"/>
    </source>
</evidence>
<evidence type="ECO:0000256" key="6">
    <source>
        <dbReference type="ARBA" id="ARBA00022692"/>
    </source>
</evidence>
<comment type="subunit">
    <text evidence="3">Putative multisubunit membrane-bound [NiFe]-hydrogenase eha is composed of at least 20 subunits.</text>
</comment>
<evidence type="ECO:0000256" key="2">
    <source>
        <dbReference type="ARBA" id="ARBA00007910"/>
    </source>
</evidence>
<gene>
    <name evidence="11" type="primary">ehaA</name>
    <name evidence="11" type="ordered locus">mru_1412</name>
</gene>
<dbReference type="PATRIC" id="fig|634498.28.peg.1416"/>
<name>D3E401_METRM</name>
<keyword evidence="5" id="KW-1003">Cell membrane</keyword>
<dbReference type="Proteomes" id="UP000008680">
    <property type="component" value="Chromosome"/>
</dbReference>
<evidence type="ECO:0000256" key="10">
    <source>
        <dbReference type="SAM" id="Phobius"/>
    </source>
</evidence>
<dbReference type="STRING" id="634498.mru_1412"/>
<evidence type="ECO:0000256" key="7">
    <source>
        <dbReference type="ARBA" id="ARBA00022989"/>
    </source>
</evidence>
<reference evidence="11 12" key="1">
    <citation type="journal article" date="2010" name="PLoS ONE">
        <title>The genome sequence of the rumen methanogen Methanobrevibacter ruminantium reveals new possibilities for controlling ruminant methane emissions.</title>
        <authorList>
            <person name="Leahy S.C."/>
            <person name="Kelly W.J."/>
            <person name="Altermann E."/>
            <person name="Ronimus R.S."/>
            <person name="Yeoman C.J."/>
            <person name="Pacheco D.M."/>
            <person name="Li D."/>
            <person name="Kong Z."/>
            <person name="McTavish S."/>
            <person name="Sang C."/>
            <person name="Lambie S.C."/>
            <person name="Janssen P.H."/>
            <person name="Dey D."/>
            <person name="Attwood G.T."/>
        </authorList>
    </citation>
    <scope>NUCLEOTIDE SEQUENCE [LARGE SCALE GENOMIC DNA]</scope>
    <source>
        <strain evidence="12">ATCC 35063 / DSM 1093 / JCM 13430 / OCM 146 / M1</strain>
    </source>
</reference>
<dbReference type="RefSeq" id="WP_012956211.1">
    <property type="nucleotide sequence ID" value="NC_013790.1"/>
</dbReference>
<evidence type="ECO:0000256" key="5">
    <source>
        <dbReference type="ARBA" id="ARBA00022475"/>
    </source>
</evidence>
<feature type="transmembrane region" description="Helical" evidence="10">
    <location>
        <begin position="12"/>
        <end position="29"/>
    </location>
</feature>
<evidence type="ECO:0000256" key="4">
    <source>
        <dbReference type="ARBA" id="ARBA00020465"/>
    </source>
</evidence>
<comment type="similarity">
    <text evidence="2">Belongs to the EhaA family.</text>
</comment>